<feature type="compositionally biased region" description="Basic and acidic residues" evidence="1">
    <location>
        <begin position="119"/>
        <end position="128"/>
    </location>
</feature>
<name>A0A1J4TQ55_9BACT</name>
<dbReference type="STRING" id="1805209.AUJ73_03840"/>
<evidence type="ECO:0000313" key="3">
    <source>
        <dbReference type="Proteomes" id="UP000183120"/>
    </source>
</evidence>
<gene>
    <name evidence="2" type="ORF">AUJ73_03840</name>
</gene>
<dbReference type="Proteomes" id="UP000183120">
    <property type="component" value="Unassembled WGS sequence"/>
</dbReference>
<proteinExistence type="predicted"/>
<dbReference type="AlphaFoldDB" id="A0A1J4TQ55"/>
<organism evidence="2 3">
    <name type="scientific">Candidatus Gottesmanbacteria bacterium CG1_02_37_22</name>
    <dbReference type="NCBI Taxonomy" id="1805209"/>
    <lineage>
        <taxon>Bacteria</taxon>
        <taxon>Candidatus Gottesmaniibacteriota</taxon>
    </lineage>
</organism>
<feature type="compositionally biased region" description="Polar residues" evidence="1">
    <location>
        <begin position="130"/>
        <end position="144"/>
    </location>
</feature>
<evidence type="ECO:0000313" key="2">
    <source>
        <dbReference type="EMBL" id="OIO13393.1"/>
    </source>
</evidence>
<sequence>MHPHVNKQFIFLVSLTAVTLFTALIAITLSNDLRKRTSDKYLTSQALASDQPLEIKKISLGENPSTDSRSSLKDGKLQLTISKGALDPEASREQDLTFALLPANTDIEILRFSLNLSKSSEDKKDDSGIVRSQPNHIAETTPNQDAKTQYLYAQEEKTAPAGKDQLQLKFSDNSINEKKNYYTLEYNFSELEELYAHSSLKFLWFNNQNSSWEEIPTTVDEASSKIIAQVDHLSDFTVSGQKAQVFSPTLKN</sequence>
<feature type="region of interest" description="Disordered" evidence="1">
    <location>
        <begin position="119"/>
        <end position="144"/>
    </location>
</feature>
<reference evidence="2 3" key="1">
    <citation type="journal article" date="2016" name="Environ. Microbiol.">
        <title>Genomic resolution of a cold subsurface aquifer community provides metabolic insights for novel microbes adapted to high CO concentrations.</title>
        <authorList>
            <person name="Probst A.J."/>
            <person name="Castelle C.J."/>
            <person name="Singh A."/>
            <person name="Brown C.T."/>
            <person name="Anantharaman K."/>
            <person name="Sharon I."/>
            <person name="Hug L.A."/>
            <person name="Burstein D."/>
            <person name="Emerson J.B."/>
            <person name="Thomas B.C."/>
            <person name="Banfield J.F."/>
        </authorList>
    </citation>
    <scope>NUCLEOTIDE SEQUENCE [LARGE SCALE GENOMIC DNA]</scope>
    <source>
        <strain evidence="2">CG1_02_37_22</strain>
    </source>
</reference>
<evidence type="ECO:0000256" key="1">
    <source>
        <dbReference type="SAM" id="MobiDB-lite"/>
    </source>
</evidence>
<accession>A0A1J4TQ55</accession>
<dbReference type="EMBL" id="MNUY01000060">
    <property type="protein sequence ID" value="OIO13393.1"/>
    <property type="molecule type" value="Genomic_DNA"/>
</dbReference>
<comment type="caution">
    <text evidence="2">The sequence shown here is derived from an EMBL/GenBank/DDBJ whole genome shotgun (WGS) entry which is preliminary data.</text>
</comment>
<protein>
    <submittedName>
        <fullName evidence="2">Uncharacterized protein</fullName>
    </submittedName>
</protein>